<dbReference type="EMBL" id="CP003772">
    <property type="protein sequence ID" value="AFQ03831.1"/>
    <property type="molecule type" value="Genomic_DNA"/>
</dbReference>
<evidence type="ECO:0000313" key="10">
    <source>
        <dbReference type="Proteomes" id="UP000005254"/>
    </source>
</evidence>
<dbReference type="GO" id="GO:0005886">
    <property type="term" value="C:plasma membrane"/>
    <property type="evidence" value="ECO:0007669"/>
    <property type="project" value="UniProtKB-SubCell"/>
</dbReference>
<dbReference type="Pfam" id="PF02608">
    <property type="entry name" value="Bmp"/>
    <property type="match status" value="1"/>
</dbReference>
<evidence type="ECO:0000256" key="5">
    <source>
        <dbReference type="ARBA" id="ARBA00023288"/>
    </source>
</evidence>
<keyword evidence="2" id="KW-1003">Cell membrane</keyword>
<name>A0ABC7ZJ44_MYCGT</name>
<feature type="compositionally biased region" description="Low complexity" evidence="6">
    <location>
        <begin position="511"/>
        <end position="523"/>
    </location>
</feature>
<keyword evidence="4" id="KW-0472">Membrane</keyword>
<feature type="chain" id="PRO_5044802015" evidence="7">
    <location>
        <begin position="33"/>
        <end position="591"/>
    </location>
</feature>
<dbReference type="PANTHER" id="PTHR34296:SF2">
    <property type="entry name" value="ABC TRANSPORTER GUANOSINE-BINDING PROTEIN NUPN"/>
    <property type="match status" value="1"/>
</dbReference>
<dbReference type="InterPro" id="IPR050957">
    <property type="entry name" value="BMP_lipoprotein"/>
</dbReference>
<sequence length="591" mass="64067">MGKLLFGKLVFKKSLFLLSGMSSLAVFWTACGATKIFDSSVQLLVSDNFSTLADKSFSQMSYEGIRSFFKKSKGVDLPEADSSQLQEGNGLWKRPGFTLSDRIATFNNIKNDGSDVIVATGFNQQESLQAITSDDIRFQSDKESLAKTGFIFVDGAIEKEFNKRNAVPQFKSTPTNISSVAFRSDDGSFLTGVATAVYLNLNQEYFLDKSGWSTNSSNNNELTVSGFVGITLPSTLSFLNGFRLGIAYFNEVIYKHLSDAQDSSAQVTTSKQTVLKQLQVANGEKKIKKIKWISSKQGSDGETINIQDHQSGSFSDTEPRAITIANNLIDKGVNAIIPIAGPQTNLVVTQIARRQAHTAVIGVDSAQELLDINIDAPNKDKLKMGNKKIIPFSSIKALDVAVESILSTLEKGSSQNGYQGFGYNNIGTVKNNSVGVSEAGYEFLIDPVFWKNTSSMQAMSLSASLKANAASSSDNKKKLSEVATKKNENGSTKNGSNGIIDKYAKLLTKSSSSTSMRNGSSDSNQQNFKTTDNDGDWTIVGDELGKYKSSELPIFTGISSYPTFQTEAQNVLDGGANVASTQGFKWSFKQI</sequence>
<keyword evidence="3 7" id="KW-0732">Signal</keyword>
<proteinExistence type="predicted"/>
<evidence type="ECO:0000256" key="7">
    <source>
        <dbReference type="SAM" id="SignalP"/>
    </source>
</evidence>
<feature type="signal peptide" evidence="7">
    <location>
        <begin position="1"/>
        <end position="32"/>
    </location>
</feature>
<evidence type="ECO:0000259" key="8">
    <source>
        <dbReference type="Pfam" id="PF02608"/>
    </source>
</evidence>
<evidence type="ECO:0000256" key="3">
    <source>
        <dbReference type="ARBA" id="ARBA00022729"/>
    </source>
</evidence>
<dbReference type="InterPro" id="IPR003760">
    <property type="entry name" value="PnrA-like"/>
</dbReference>
<evidence type="ECO:0000256" key="4">
    <source>
        <dbReference type="ARBA" id="ARBA00023136"/>
    </source>
</evidence>
<reference evidence="9 10" key="1">
    <citation type="journal article" date="2012" name="J. Bacteriol.">
        <title>Draft Genome Sequences of Four Axenic Mycoplasma genitalium Strains Isolated from Denmark, Japan, and Australia.</title>
        <authorList>
            <person name="McGowin C.L."/>
            <person name="Ma L."/>
            <person name="Jensen J.S."/>
            <person name="Mancuso M.M."/>
            <person name="Hamasuna R."/>
            <person name="Adegboye D."/>
            <person name="Martin D.H."/>
        </authorList>
    </citation>
    <scope>NUCLEOTIDE SEQUENCE [LARGE SCALE GENOMIC DNA]</scope>
    <source>
        <strain evidence="9 10">M6320</strain>
    </source>
</reference>
<feature type="region of interest" description="Disordered" evidence="6">
    <location>
        <begin position="511"/>
        <end position="535"/>
    </location>
</feature>
<dbReference type="PROSITE" id="PS51257">
    <property type="entry name" value="PROKAR_LIPOPROTEIN"/>
    <property type="match status" value="1"/>
</dbReference>
<dbReference type="Gene3D" id="3.40.50.2300">
    <property type="match status" value="1"/>
</dbReference>
<dbReference type="KEGG" id="mgx:CM1_00195"/>
<organism evidence="9 10">
    <name type="scientific">Mycoplasmoides genitalium M6320</name>
    <dbReference type="NCBI Taxonomy" id="662945"/>
    <lineage>
        <taxon>Bacteria</taxon>
        <taxon>Bacillati</taxon>
        <taxon>Mycoplasmatota</taxon>
        <taxon>Mycoplasmoidales</taxon>
        <taxon>Mycoplasmoidaceae</taxon>
        <taxon>Mycoplasmoides</taxon>
    </lineage>
</organism>
<feature type="compositionally biased region" description="Basic and acidic residues" evidence="6">
    <location>
        <begin position="476"/>
        <end position="488"/>
    </location>
</feature>
<evidence type="ECO:0000256" key="6">
    <source>
        <dbReference type="SAM" id="MobiDB-lite"/>
    </source>
</evidence>
<protein>
    <submittedName>
        <fullName evidence="9">Lipoprotein</fullName>
    </submittedName>
</protein>
<accession>A0ABC7ZJ44</accession>
<feature type="domain" description="ABC transporter substrate-binding protein PnrA-like" evidence="8">
    <location>
        <begin position="50"/>
        <end position="398"/>
    </location>
</feature>
<comment type="subcellular location">
    <subcellularLocation>
        <location evidence="1">Cell membrane</location>
    </subcellularLocation>
</comment>
<evidence type="ECO:0000256" key="1">
    <source>
        <dbReference type="ARBA" id="ARBA00004236"/>
    </source>
</evidence>
<feature type="region of interest" description="Disordered" evidence="6">
    <location>
        <begin position="476"/>
        <end position="497"/>
    </location>
</feature>
<evidence type="ECO:0000256" key="2">
    <source>
        <dbReference type="ARBA" id="ARBA00022475"/>
    </source>
</evidence>
<evidence type="ECO:0000313" key="9">
    <source>
        <dbReference type="EMBL" id="AFQ03831.1"/>
    </source>
</evidence>
<dbReference type="PANTHER" id="PTHR34296">
    <property type="entry name" value="TRANSCRIPTIONAL ACTIVATOR PROTEIN MED"/>
    <property type="match status" value="1"/>
</dbReference>
<dbReference type="AlphaFoldDB" id="A0ABC7ZJ44"/>
<gene>
    <name evidence="9" type="ORF">CM1_00195</name>
</gene>
<dbReference type="RefSeq" id="WP_014894364.1">
    <property type="nucleotide sequence ID" value="NC_018497.1"/>
</dbReference>
<dbReference type="Proteomes" id="UP000005254">
    <property type="component" value="Chromosome"/>
</dbReference>
<keyword evidence="5 9" id="KW-0449">Lipoprotein</keyword>